<dbReference type="PROSITE" id="PS51747">
    <property type="entry name" value="CYT_DCMP_DEAMINASES_2"/>
    <property type="match status" value="2"/>
</dbReference>
<evidence type="ECO:0000259" key="16">
    <source>
        <dbReference type="PROSITE" id="PS51747"/>
    </source>
</evidence>
<evidence type="ECO:0000256" key="11">
    <source>
        <dbReference type="ARBA" id="ARBA00022859"/>
    </source>
</evidence>
<dbReference type="Pfam" id="PF18782">
    <property type="entry name" value="NAD2"/>
    <property type="match status" value="2"/>
</dbReference>
<dbReference type="GO" id="GO:0000932">
    <property type="term" value="C:P-body"/>
    <property type="evidence" value="ECO:0007669"/>
    <property type="project" value="UniProtKB-SubCell"/>
</dbReference>
<evidence type="ECO:0000256" key="14">
    <source>
        <dbReference type="ARBA" id="ARBA00032972"/>
    </source>
</evidence>
<dbReference type="Proteomes" id="UP000029965">
    <property type="component" value="Chromosome 19"/>
</dbReference>
<dbReference type="GO" id="GO:0008270">
    <property type="term" value="F:zinc ion binding"/>
    <property type="evidence" value="ECO:0007669"/>
    <property type="project" value="InterPro"/>
</dbReference>
<dbReference type="jPOST" id="A0A0D9R289"/>
<dbReference type="PROSITE" id="PS00903">
    <property type="entry name" value="CYT_DCMP_DEAMINASES_1"/>
    <property type="match status" value="2"/>
</dbReference>
<feature type="domain" description="CMP/dCMP-type deaminase" evidence="16">
    <location>
        <begin position="210"/>
        <end position="326"/>
    </location>
</feature>
<organism evidence="17 18">
    <name type="scientific">Chlorocebus sabaeus</name>
    <name type="common">Green monkey</name>
    <name type="synonym">Simia sabaea</name>
    <dbReference type="NCBI Taxonomy" id="60711"/>
    <lineage>
        <taxon>Eukaryota</taxon>
        <taxon>Metazoa</taxon>
        <taxon>Chordata</taxon>
        <taxon>Craniata</taxon>
        <taxon>Vertebrata</taxon>
        <taxon>Euteleostomi</taxon>
        <taxon>Mammalia</taxon>
        <taxon>Eutheria</taxon>
        <taxon>Euarchontoglires</taxon>
        <taxon>Primates</taxon>
        <taxon>Haplorrhini</taxon>
        <taxon>Catarrhini</taxon>
        <taxon>Cercopithecidae</taxon>
        <taxon>Cercopithecinae</taxon>
        <taxon>Chlorocebus</taxon>
    </lineage>
</organism>
<dbReference type="GO" id="GO:0045869">
    <property type="term" value="P:negative regulation of single stranded viral RNA replication via double stranded DNA intermediate"/>
    <property type="evidence" value="ECO:0007669"/>
    <property type="project" value="TreeGrafter"/>
</dbReference>
<evidence type="ECO:0000256" key="15">
    <source>
        <dbReference type="ARBA" id="ARBA00049114"/>
    </source>
</evidence>
<dbReference type="InterPro" id="IPR002125">
    <property type="entry name" value="CMP_dCMP_dom"/>
</dbReference>
<dbReference type="GO" id="GO:0005634">
    <property type="term" value="C:nucleus"/>
    <property type="evidence" value="ECO:0007669"/>
    <property type="project" value="TreeGrafter"/>
</dbReference>
<comment type="catalytic activity">
    <reaction evidence="15">
        <text>a 2'-deoxycytidine in single-stranded DNA + H2O + H(+) = a 2'-deoxyuridine in single-stranded DNA + NH4(+)</text>
        <dbReference type="Rhea" id="RHEA:50948"/>
        <dbReference type="Rhea" id="RHEA-COMP:12846"/>
        <dbReference type="Rhea" id="RHEA-COMP:12847"/>
        <dbReference type="ChEBI" id="CHEBI:15377"/>
        <dbReference type="ChEBI" id="CHEBI:15378"/>
        <dbReference type="ChEBI" id="CHEBI:28938"/>
        <dbReference type="ChEBI" id="CHEBI:85452"/>
        <dbReference type="ChEBI" id="CHEBI:133902"/>
        <dbReference type="EC" id="3.5.4.38"/>
    </reaction>
</comment>
<dbReference type="GO" id="GO:0016554">
    <property type="term" value="P:cytidine to uridine editing"/>
    <property type="evidence" value="ECO:0007669"/>
    <property type="project" value="TreeGrafter"/>
</dbReference>
<reference evidence="17" key="3">
    <citation type="submission" date="2025-09" db="UniProtKB">
        <authorList>
            <consortium name="Ensembl"/>
        </authorList>
    </citation>
    <scope>IDENTIFICATION</scope>
</reference>
<dbReference type="SUPFAM" id="SSF53927">
    <property type="entry name" value="Cytidine deaminase-like"/>
    <property type="match status" value="2"/>
</dbReference>
<reference evidence="17 18" key="1">
    <citation type="submission" date="2014-03" db="EMBL/GenBank/DDBJ databases">
        <authorList>
            <person name="Warren W."/>
            <person name="Wilson R.K."/>
        </authorList>
    </citation>
    <scope>NUCLEOTIDE SEQUENCE</scope>
</reference>
<dbReference type="FunFam" id="3.40.140.10:FF:000029">
    <property type="entry name" value="DNA dC-&gt;dU-editing enzyme APOBEC-3G"/>
    <property type="match status" value="1"/>
</dbReference>
<comment type="subcellular location">
    <subcellularLocation>
        <location evidence="2">Cytoplasm</location>
        <location evidence="2">P-body</location>
    </subcellularLocation>
</comment>
<evidence type="ECO:0000256" key="3">
    <source>
        <dbReference type="ARBA" id="ARBA00006576"/>
    </source>
</evidence>
<dbReference type="AlphaFoldDB" id="A0A0D9R289"/>
<keyword evidence="18" id="KW-1185">Reference proteome</keyword>
<dbReference type="PANTHER" id="PTHR13857:SF39">
    <property type="entry name" value="DNA DC-DU-EDITING ENZYME APOBEC-3A-RELATED"/>
    <property type="match status" value="1"/>
</dbReference>
<dbReference type="GO" id="GO:0044355">
    <property type="term" value="P:clearance of foreign intracellular DNA"/>
    <property type="evidence" value="ECO:0007669"/>
    <property type="project" value="UniProtKB-ARBA"/>
</dbReference>
<dbReference type="Bgee" id="ENSCSAG00000006445">
    <property type="expression patterns" value="Expressed in fibroblast and 3 other cell types or tissues"/>
</dbReference>
<dbReference type="GeneTree" id="ENSGT00940000164701"/>
<keyword evidence="9" id="KW-0378">Hydrolase</keyword>
<dbReference type="EMBL" id="AQIB01136547">
    <property type="status" value="NOT_ANNOTATED_CDS"/>
    <property type="molecule type" value="Genomic_DNA"/>
</dbReference>
<dbReference type="InterPro" id="IPR016192">
    <property type="entry name" value="APOBEC/CMP_deaminase_Zn-bd"/>
</dbReference>
<keyword evidence="12" id="KW-0051">Antiviral defense</keyword>
<dbReference type="FunFam" id="3.40.140.10:FF:000044">
    <property type="entry name" value="Apolipoprotein B mRNA editing enzyme catalytic subunit 3B"/>
    <property type="match status" value="1"/>
</dbReference>
<proteinExistence type="inferred from homology"/>
<protein>
    <recommendedName>
        <fullName evidence="4">DNA dC-&gt;dU-editing enzyme APOBEC-3G</fullName>
        <ecNumber evidence="13">3.5.4.38</ecNumber>
    </recommendedName>
    <alternativeName>
        <fullName evidence="14">Deoxycytidine deaminase</fullName>
    </alternativeName>
</protein>
<reference evidence="17" key="2">
    <citation type="submission" date="2025-08" db="UniProtKB">
        <authorList>
            <consortium name="Ensembl"/>
        </authorList>
    </citation>
    <scope>IDENTIFICATION</scope>
</reference>
<keyword evidence="8" id="KW-0677">Repeat</keyword>
<evidence type="ECO:0000256" key="4">
    <source>
        <dbReference type="ARBA" id="ARBA00020239"/>
    </source>
</evidence>
<dbReference type="GO" id="GO:0045087">
    <property type="term" value="P:innate immune response"/>
    <property type="evidence" value="ECO:0007669"/>
    <property type="project" value="UniProtKB-KW"/>
</dbReference>
<evidence type="ECO:0000256" key="10">
    <source>
        <dbReference type="ARBA" id="ARBA00022833"/>
    </source>
</evidence>
<comment type="similarity">
    <text evidence="3">Belongs to the cytidine and deoxycytidylate deaminase family.</text>
</comment>
<keyword evidence="6" id="KW-0399">Innate immunity</keyword>
<dbReference type="GO" id="GO:0004126">
    <property type="term" value="F:cytidine deaminase activity"/>
    <property type="evidence" value="ECO:0007669"/>
    <property type="project" value="TreeGrafter"/>
</dbReference>
<evidence type="ECO:0000256" key="13">
    <source>
        <dbReference type="ARBA" id="ARBA00029489"/>
    </source>
</evidence>
<dbReference type="PANTHER" id="PTHR13857">
    <property type="entry name" value="MRNA EDITING ENZYME"/>
    <property type="match status" value="1"/>
</dbReference>
<evidence type="ECO:0000256" key="8">
    <source>
        <dbReference type="ARBA" id="ARBA00022737"/>
    </source>
</evidence>
<dbReference type="GO" id="GO:0070383">
    <property type="term" value="P:DNA cytosine deamination"/>
    <property type="evidence" value="ECO:0007669"/>
    <property type="project" value="TreeGrafter"/>
</dbReference>
<dbReference type="eggNOG" id="KOG4075">
    <property type="taxonomic scope" value="Eukaryota"/>
</dbReference>
<sequence length="490" mass="56813">MNPQIRNPMERMYQRTFYYHFENEPILYGRSYTWLCYEVKIRKDPSKLPWDTGVFRGQMYSKPEHHAEMCFLSWFCGNQLPAHKRFQITWFVSWTPCPDCVAKVAEFLAEYPNVTLTISAARLYYYWETDYRRALCRLRQAGARVKIMDYEEFAYCWENCVYNGGQPFMPWYKFDDNYAFLHHKLKEILRHLMDPDTFTINFNNDLSVLGRRQTYLCYEVERLDNGTWVPMDQHWGFLCNQARNPLHGVDSCHVELCFLSQVSSWQLDPAQTYRVTWFISWSPCFSGGCAEQVRAFLQENTHVRLCIFAARIYNYDPLYQEALRMLRDAGAQVSIMTYEEFEYCWDTFVDRQGCPFQPWDGLDEHSQALSGRLRAILQVMASSLCLVPHRPPPPPLSPGPCLPLCSEPPLGSLLPPGRPALSLPFLLTASLSLQPPASLPPLLSLSLSPGLLPVPSFHYLTSCSIQLHCSSRIRETEGWASVSKEGRDLG</sequence>
<evidence type="ECO:0000313" key="17">
    <source>
        <dbReference type="Ensembl" id="ENSCSAP00000002728.1"/>
    </source>
</evidence>
<dbReference type="Gene3D" id="3.40.140.10">
    <property type="entry name" value="Cytidine Deaminase, domain 2"/>
    <property type="match status" value="2"/>
</dbReference>
<dbReference type="GO" id="GO:0051607">
    <property type="term" value="P:defense response to virus"/>
    <property type="evidence" value="ECO:0007669"/>
    <property type="project" value="UniProtKB-KW"/>
</dbReference>
<accession>A0A0D9R289</accession>
<dbReference type="EC" id="3.5.4.38" evidence="13"/>
<evidence type="ECO:0000256" key="6">
    <source>
        <dbReference type="ARBA" id="ARBA00022588"/>
    </source>
</evidence>
<comment type="cofactor">
    <cofactor evidence="1">
        <name>Zn(2+)</name>
        <dbReference type="ChEBI" id="CHEBI:29105"/>
    </cofactor>
</comment>
<dbReference type="InterPro" id="IPR016193">
    <property type="entry name" value="Cytidine_deaminase-like"/>
</dbReference>
<keyword evidence="11" id="KW-0391">Immunity</keyword>
<evidence type="ECO:0000256" key="1">
    <source>
        <dbReference type="ARBA" id="ARBA00001947"/>
    </source>
</evidence>
<dbReference type="Ensembl" id="ENSCSAT00000004480.1">
    <property type="protein sequence ID" value="ENSCSAP00000002728.1"/>
    <property type="gene ID" value="ENSCSAG00000006445.1"/>
</dbReference>
<evidence type="ECO:0000256" key="7">
    <source>
        <dbReference type="ARBA" id="ARBA00022723"/>
    </source>
</evidence>
<evidence type="ECO:0000256" key="5">
    <source>
        <dbReference type="ARBA" id="ARBA00022490"/>
    </source>
</evidence>
<keyword evidence="10" id="KW-0862">Zinc</keyword>
<dbReference type="OMA" id="LCHKVEL"/>
<dbReference type="GO" id="GO:0003723">
    <property type="term" value="F:RNA binding"/>
    <property type="evidence" value="ECO:0007669"/>
    <property type="project" value="TreeGrafter"/>
</dbReference>
<evidence type="ECO:0000256" key="12">
    <source>
        <dbReference type="ARBA" id="ARBA00023118"/>
    </source>
</evidence>
<evidence type="ECO:0000256" key="2">
    <source>
        <dbReference type="ARBA" id="ARBA00004201"/>
    </source>
</evidence>
<keyword evidence="5" id="KW-0963">Cytoplasm</keyword>
<dbReference type="STRING" id="60711.ENSCSAP00000002728"/>
<evidence type="ECO:0000256" key="9">
    <source>
        <dbReference type="ARBA" id="ARBA00022801"/>
    </source>
</evidence>
<feature type="domain" description="CMP/dCMP-type deaminase" evidence="16">
    <location>
        <begin position="29"/>
        <end position="138"/>
    </location>
</feature>
<dbReference type="InterPro" id="IPR050610">
    <property type="entry name" value="APOBEC_Cyt_Deaminase"/>
</dbReference>
<name>A0A0D9R289_CHLSB</name>
<keyword evidence="7" id="KW-0479">Metal-binding</keyword>
<dbReference type="CDD" id="cd01283">
    <property type="entry name" value="cytidine_deaminase"/>
    <property type="match status" value="2"/>
</dbReference>
<evidence type="ECO:0000313" key="18">
    <source>
        <dbReference type="Proteomes" id="UP000029965"/>
    </source>
</evidence>